<reference evidence="1" key="2">
    <citation type="submission" date="2023-06" db="EMBL/GenBank/DDBJ databases">
        <authorList>
            <person name="Ma L."/>
            <person name="Liu K.-W."/>
            <person name="Li Z."/>
            <person name="Hsiao Y.-Y."/>
            <person name="Qi Y."/>
            <person name="Fu T."/>
            <person name="Tang G."/>
            <person name="Zhang D."/>
            <person name="Sun W.-H."/>
            <person name="Liu D.-K."/>
            <person name="Li Y."/>
            <person name="Chen G.-Z."/>
            <person name="Liu X.-D."/>
            <person name="Liao X.-Y."/>
            <person name="Jiang Y.-T."/>
            <person name="Yu X."/>
            <person name="Hao Y."/>
            <person name="Huang J."/>
            <person name="Zhao X.-W."/>
            <person name="Ke S."/>
            <person name="Chen Y.-Y."/>
            <person name="Wu W.-L."/>
            <person name="Hsu J.-L."/>
            <person name="Lin Y.-F."/>
            <person name="Huang M.-D."/>
            <person name="Li C.-Y."/>
            <person name="Huang L."/>
            <person name="Wang Z.-W."/>
            <person name="Zhao X."/>
            <person name="Zhong W.-Y."/>
            <person name="Peng D.-H."/>
            <person name="Ahmad S."/>
            <person name="Lan S."/>
            <person name="Zhang J.-S."/>
            <person name="Tsai W.-C."/>
            <person name="Van De Peer Y."/>
            <person name="Liu Z.-J."/>
        </authorList>
    </citation>
    <scope>NUCLEOTIDE SEQUENCE</scope>
    <source>
        <strain evidence="1">SCP</strain>
        <tissue evidence="1">Leaves</tissue>
    </source>
</reference>
<sequence length="182" mass="21035">MESILKKYDKEFMKMIMLKHEQTLKEQVYELHRLYRIQKLLMNDLKSSEWKRQITSSYIEAGLNNADNNCDNRRRTRKLLDIEVPAEEDTKDEKGEIEESEIELTLGRGSSSYMKKQETSVGSDSCASLSSSSSEYGNLNHQRTNTAEFASCEWGLQQYANMNIGYQSQPPWLFHGLSLSTT</sequence>
<dbReference type="PANTHER" id="PTHR33167">
    <property type="entry name" value="TRANSCRIPTION FACTOR, PUTATIVE (DUF863)-RELATED"/>
    <property type="match status" value="1"/>
</dbReference>
<gene>
    <name evidence="1" type="ORF">QJS04_geneDACA001625</name>
</gene>
<comment type="caution">
    <text evidence="1">The sequence shown here is derived from an EMBL/GenBank/DDBJ whole genome shotgun (WGS) entry which is preliminary data.</text>
</comment>
<dbReference type="Proteomes" id="UP001179952">
    <property type="component" value="Unassembled WGS sequence"/>
</dbReference>
<dbReference type="AlphaFoldDB" id="A0AAV9BEF9"/>
<evidence type="ECO:0000313" key="2">
    <source>
        <dbReference type="Proteomes" id="UP001179952"/>
    </source>
</evidence>
<keyword evidence="2" id="KW-1185">Reference proteome</keyword>
<name>A0AAV9BEF9_ACOGR</name>
<evidence type="ECO:0000313" key="1">
    <source>
        <dbReference type="EMBL" id="KAK1274850.1"/>
    </source>
</evidence>
<reference evidence="1" key="1">
    <citation type="journal article" date="2023" name="Nat. Commun.">
        <title>Diploid and tetraploid genomes of Acorus and the evolution of monocots.</title>
        <authorList>
            <person name="Ma L."/>
            <person name="Liu K.W."/>
            <person name="Li Z."/>
            <person name="Hsiao Y.Y."/>
            <person name="Qi Y."/>
            <person name="Fu T."/>
            <person name="Tang G.D."/>
            <person name="Zhang D."/>
            <person name="Sun W.H."/>
            <person name="Liu D.K."/>
            <person name="Li Y."/>
            <person name="Chen G.Z."/>
            <person name="Liu X.D."/>
            <person name="Liao X.Y."/>
            <person name="Jiang Y.T."/>
            <person name="Yu X."/>
            <person name="Hao Y."/>
            <person name="Huang J."/>
            <person name="Zhao X.W."/>
            <person name="Ke S."/>
            <person name="Chen Y.Y."/>
            <person name="Wu W.L."/>
            <person name="Hsu J.L."/>
            <person name="Lin Y.F."/>
            <person name="Huang M.D."/>
            <person name="Li C.Y."/>
            <person name="Huang L."/>
            <person name="Wang Z.W."/>
            <person name="Zhao X."/>
            <person name="Zhong W.Y."/>
            <person name="Peng D.H."/>
            <person name="Ahmad S."/>
            <person name="Lan S."/>
            <person name="Zhang J.S."/>
            <person name="Tsai W.C."/>
            <person name="Van de Peer Y."/>
            <person name="Liu Z.J."/>
        </authorList>
    </citation>
    <scope>NUCLEOTIDE SEQUENCE</scope>
    <source>
        <strain evidence="1">SCP</strain>
    </source>
</reference>
<accession>A0AAV9BEF9</accession>
<dbReference type="PANTHER" id="PTHR33167:SF26">
    <property type="entry name" value="EXPRESSED PROTEIN"/>
    <property type="match status" value="1"/>
</dbReference>
<dbReference type="EMBL" id="JAUJYN010000003">
    <property type="protein sequence ID" value="KAK1274850.1"/>
    <property type="molecule type" value="Genomic_DNA"/>
</dbReference>
<organism evidence="1 2">
    <name type="scientific">Acorus gramineus</name>
    <name type="common">Dwarf sweet flag</name>
    <dbReference type="NCBI Taxonomy" id="55184"/>
    <lineage>
        <taxon>Eukaryota</taxon>
        <taxon>Viridiplantae</taxon>
        <taxon>Streptophyta</taxon>
        <taxon>Embryophyta</taxon>
        <taxon>Tracheophyta</taxon>
        <taxon>Spermatophyta</taxon>
        <taxon>Magnoliopsida</taxon>
        <taxon>Liliopsida</taxon>
        <taxon>Acoraceae</taxon>
        <taxon>Acorus</taxon>
    </lineage>
</organism>
<protein>
    <submittedName>
        <fullName evidence="1">Uncharacterized protein</fullName>
    </submittedName>
</protein>
<proteinExistence type="predicted"/>